<dbReference type="AlphaFoldDB" id="A0A6S6Z7K3"/>
<dbReference type="EC" id="3.5.1.-" evidence="2"/>
<keyword evidence="3" id="KW-1185">Reference proteome</keyword>
<keyword evidence="2" id="KW-0378">Hydrolase</keyword>
<dbReference type="SUPFAM" id="SSF53474">
    <property type="entry name" value="alpha/beta-Hydrolases"/>
    <property type="match status" value="1"/>
</dbReference>
<dbReference type="Pfam" id="PF00561">
    <property type="entry name" value="Abhydrolase_1"/>
    <property type="match status" value="1"/>
</dbReference>
<evidence type="ECO:0000259" key="1">
    <source>
        <dbReference type="Pfam" id="PF00561"/>
    </source>
</evidence>
<dbReference type="PANTHER" id="PTHR43433">
    <property type="entry name" value="HYDROLASE, ALPHA/BETA FOLD FAMILY PROTEIN"/>
    <property type="match status" value="1"/>
</dbReference>
<reference evidence="2 3" key="1">
    <citation type="submission" date="2020-04" db="EMBL/GenBank/DDBJ databases">
        <authorList>
            <person name="De Canck E."/>
        </authorList>
    </citation>
    <scope>NUCLEOTIDE SEQUENCE [LARGE SCALE GENOMIC DNA]</scope>
    <source>
        <strain evidence="2 3">LMG 3441</strain>
    </source>
</reference>
<dbReference type="InterPro" id="IPR029058">
    <property type="entry name" value="AB_hydrolase_fold"/>
</dbReference>
<dbReference type="Gene3D" id="3.40.50.1820">
    <property type="entry name" value="alpha/beta hydrolase"/>
    <property type="match status" value="1"/>
</dbReference>
<accession>A0A6S6Z7K3</accession>
<dbReference type="EMBL" id="CADIJQ010000001">
    <property type="protein sequence ID" value="CAB3661590.1"/>
    <property type="molecule type" value="Genomic_DNA"/>
</dbReference>
<organism evidence="2 3">
    <name type="scientific">Achromobacter kerstersii</name>
    <dbReference type="NCBI Taxonomy" id="1353890"/>
    <lineage>
        <taxon>Bacteria</taxon>
        <taxon>Pseudomonadati</taxon>
        <taxon>Pseudomonadota</taxon>
        <taxon>Betaproteobacteria</taxon>
        <taxon>Burkholderiales</taxon>
        <taxon>Alcaligenaceae</taxon>
        <taxon>Achromobacter</taxon>
    </lineage>
</organism>
<gene>
    <name evidence="2" type="primary">rutD_1</name>
    <name evidence="2" type="ORF">LMG3441_00586</name>
</gene>
<name>A0A6S6Z7K3_9BURK</name>
<dbReference type="GO" id="GO:0016787">
    <property type="term" value="F:hydrolase activity"/>
    <property type="evidence" value="ECO:0007669"/>
    <property type="project" value="UniProtKB-KW"/>
</dbReference>
<proteinExistence type="predicted"/>
<dbReference type="InterPro" id="IPR000073">
    <property type="entry name" value="AB_hydrolase_1"/>
</dbReference>
<dbReference type="PANTHER" id="PTHR43433:SF5">
    <property type="entry name" value="AB HYDROLASE-1 DOMAIN-CONTAINING PROTEIN"/>
    <property type="match status" value="1"/>
</dbReference>
<sequence length="249" mass="27174">MPIAHVADARLYYETHGHGHPLLMLAPGGLLSHVELWRVTRDGKPRDYPDPIAAFSSNFRCIAMDQRNAGRSTAPLRATDGWQTYAEDHLALLDHLGIERFHVLGSCIGASFALKLCELAPDRVTAAILQQPIGLSAANAANRAESFDSWADGLRQREGGVDEAALEALRANLFDGDFVYSVTREAVAATRTPLLILAGNDILHPVEIAREIARLAPHATLVEDWKGKDRADVYTGSIRRFLAGLDAYA</sequence>
<feature type="domain" description="AB hydrolase-1" evidence="1">
    <location>
        <begin position="47"/>
        <end position="169"/>
    </location>
</feature>
<dbReference type="RefSeq" id="WP_175168721.1">
    <property type="nucleotide sequence ID" value="NZ_CADIJQ010000001.1"/>
</dbReference>
<evidence type="ECO:0000313" key="2">
    <source>
        <dbReference type="EMBL" id="CAB3661590.1"/>
    </source>
</evidence>
<dbReference type="InterPro" id="IPR050471">
    <property type="entry name" value="AB_hydrolase"/>
</dbReference>
<protein>
    <submittedName>
        <fullName evidence="2">Aminoacrylate hydrolase RutD</fullName>
        <ecNumber evidence="2">3.5.1.-</ecNumber>
    </submittedName>
</protein>
<dbReference type="Proteomes" id="UP000494269">
    <property type="component" value="Unassembled WGS sequence"/>
</dbReference>
<evidence type="ECO:0000313" key="3">
    <source>
        <dbReference type="Proteomes" id="UP000494269"/>
    </source>
</evidence>